<dbReference type="EC" id="3.4.11.19" evidence="4"/>
<feature type="signal peptide" evidence="1">
    <location>
        <begin position="1"/>
        <end position="21"/>
    </location>
</feature>
<keyword evidence="5" id="KW-1185">Reference proteome</keyword>
<dbReference type="SUPFAM" id="SSF56601">
    <property type="entry name" value="beta-lactamase/transpeptidase-like"/>
    <property type="match status" value="1"/>
</dbReference>
<dbReference type="Pfam" id="PF00144">
    <property type="entry name" value="Beta-lactamase"/>
    <property type="match status" value="1"/>
</dbReference>
<reference evidence="4 5" key="1">
    <citation type="submission" date="2017-03" db="EMBL/GenBank/DDBJ databases">
        <title>Foreign affairs: Plasmid Transfer between Roseobacters and Rhizobia.</title>
        <authorList>
            <person name="Bartling P."/>
            <person name="Bunk B."/>
            <person name="Overmann J."/>
            <person name="Brinkmann H."/>
            <person name="Petersen J."/>
        </authorList>
    </citation>
    <scope>NUCLEOTIDE SEQUENCE [LARGE SCALE GENOMIC DNA]</scope>
    <source>
        <strain evidence="4 5">MACL11</strain>
    </source>
</reference>
<evidence type="ECO:0000259" key="2">
    <source>
        <dbReference type="Pfam" id="PF00144"/>
    </source>
</evidence>
<dbReference type="InterPro" id="IPR001466">
    <property type="entry name" value="Beta-lactam-related"/>
</dbReference>
<dbReference type="KEGG" id="mmed:Mame_03616"/>
<dbReference type="Gene3D" id="3.40.710.10">
    <property type="entry name" value="DD-peptidase/beta-lactamase superfamily"/>
    <property type="match status" value="1"/>
</dbReference>
<evidence type="ECO:0000313" key="5">
    <source>
        <dbReference type="Proteomes" id="UP000191135"/>
    </source>
</evidence>
<evidence type="ECO:0000256" key="1">
    <source>
        <dbReference type="SAM" id="SignalP"/>
    </source>
</evidence>
<dbReference type="PANTHER" id="PTHR46825">
    <property type="entry name" value="D-ALANYL-D-ALANINE-CARBOXYPEPTIDASE/ENDOPEPTIDASE AMPH"/>
    <property type="match status" value="1"/>
</dbReference>
<keyword evidence="4" id="KW-0378">Hydrolase</keyword>
<evidence type="ECO:0000259" key="3">
    <source>
        <dbReference type="Pfam" id="PF11954"/>
    </source>
</evidence>
<dbReference type="eggNOG" id="COG1680">
    <property type="taxonomic scope" value="Bacteria"/>
</dbReference>
<feature type="domain" description="Beta-lactamase-related" evidence="2">
    <location>
        <begin position="47"/>
        <end position="368"/>
    </location>
</feature>
<evidence type="ECO:0000313" key="4">
    <source>
        <dbReference type="EMBL" id="AQZ52921.1"/>
    </source>
</evidence>
<feature type="chain" id="PRO_5010742167" evidence="1">
    <location>
        <begin position="22"/>
        <end position="514"/>
    </location>
</feature>
<keyword evidence="4" id="KW-0031">Aminopeptidase</keyword>
<organism evidence="4 5">
    <name type="scientific">Martelella mediterranea DSM 17316</name>
    <dbReference type="NCBI Taxonomy" id="1122214"/>
    <lineage>
        <taxon>Bacteria</taxon>
        <taxon>Pseudomonadati</taxon>
        <taxon>Pseudomonadota</taxon>
        <taxon>Alphaproteobacteria</taxon>
        <taxon>Hyphomicrobiales</taxon>
        <taxon>Aurantimonadaceae</taxon>
        <taxon>Martelella</taxon>
    </lineage>
</organism>
<dbReference type="InterPro" id="IPR050491">
    <property type="entry name" value="AmpC-like"/>
</dbReference>
<dbReference type="PANTHER" id="PTHR46825:SF15">
    <property type="entry name" value="BETA-LACTAMASE-RELATED DOMAIN-CONTAINING PROTEIN"/>
    <property type="match status" value="1"/>
</dbReference>
<dbReference type="InterPro" id="IPR012338">
    <property type="entry name" value="Beta-lactam/transpept-like"/>
</dbReference>
<dbReference type="Pfam" id="PF11954">
    <property type="entry name" value="DUF3471"/>
    <property type="match status" value="1"/>
</dbReference>
<dbReference type="InterPro" id="IPR021860">
    <property type="entry name" value="Peptidase_S12_Pab87-rel_C"/>
</dbReference>
<name>A0A1U9Z5G9_9HYPH</name>
<feature type="domain" description="Peptidase S12 Pab87-related C-terminal" evidence="3">
    <location>
        <begin position="415"/>
        <end position="506"/>
    </location>
</feature>
<gene>
    <name evidence="4" type="primary">dap</name>
    <name evidence="4" type="ORF">Mame_03616</name>
</gene>
<dbReference type="EMBL" id="CP020330">
    <property type="protein sequence ID" value="AQZ52921.1"/>
    <property type="molecule type" value="Genomic_DNA"/>
</dbReference>
<accession>A0A1U9Z5G9</accession>
<keyword evidence="1" id="KW-0732">Signal</keyword>
<dbReference type="STRING" id="1122214.Mame_03616"/>
<protein>
    <submittedName>
        <fullName evidence="4">D-aminopeptidase</fullName>
        <ecNumber evidence="4">3.4.11.19</ecNumber>
    </submittedName>
</protein>
<dbReference type="GO" id="GO:0004177">
    <property type="term" value="F:aminopeptidase activity"/>
    <property type="evidence" value="ECO:0007669"/>
    <property type="project" value="UniProtKB-KW"/>
</dbReference>
<dbReference type="Gene3D" id="2.40.128.600">
    <property type="match status" value="1"/>
</dbReference>
<keyword evidence="4" id="KW-0645">Protease</keyword>
<proteinExistence type="predicted"/>
<dbReference type="Proteomes" id="UP000191135">
    <property type="component" value="Chromosome"/>
</dbReference>
<sequence length="514" mass="54180" precursor="true">MSNRTRLVAIILAALPLTAAAEDLPPSRTSALPVPPGQIDKAVEALDGIVAGIKERSGVPGIAVAVVHDGETVYAKGFGLRGEGDAPVTAETVFQIASVSKSIAATVVAHQVSEGVVSWDSRMQDLLPWFRLSDPAITAQLTVGDLFSHRSGLPDHAGDDLEDLGFGREIILERLAQLPLAPFRTSYGYTNFGLTAAAEGVAQASGMAWSDLVSQSLLEPLGMTTASARFDDFMARDNRAVPQALQPSGSFAPLFQRDPDAQSPAGGMSASVEDMAKWMKMVLAEGGDLIDADALMPAISPQAFSGRPHVADERPGFYGYGFNTGVSSSGRVVLSHSGAFIMGTATAFTLIPSLDLGIVTLTNASPVGVPESINASFADIAQTGAIERDWFSGYNPLFMSFYEPLGHTAGMPFPAAAAPAPALETLTGTYANAYFGTVEIREAAGRLTLYAGPEDMAFPLEHWDGSTFVFDIETENAAIASRSTATFTDGEGETEMLEIELFSVDGVPGQFERM</sequence>
<dbReference type="RefSeq" id="WP_018067656.1">
    <property type="nucleotide sequence ID" value="NZ_AQWH01000049.1"/>
</dbReference>
<dbReference type="AlphaFoldDB" id="A0A1U9Z5G9"/>